<gene>
    <name evidence="3" type="ORF">LX83_000585</name>
</gene>
<feature type="domain" description="Histidine kinase/HSP90-like ATPase" evidence="2">
    <location>
        <begin position="11"/>
        <end position="126"/>
    </location>
</feature>
<dbReference type="InterPro" id="IPR036890">
    <property type="entry name" value="HATPase_C_sf"/>
</dbReference>
<evidence type="ECO:0000313" key="4">
    <source>
        <dbReference type="Proteomes" id="UP001206128"/>
    </source>
</evidence>
<dbReference type="AlphaFoldDB" id="A0AAE3KED7"/>
<accession>A0AAE3KED7</accession>
<organism evidence="3 4">
    <name type="scientific">Goodfellowiella coeruleoviolacea</name>
    <dbReference type="NCBI Taxonomy" id="334858"/>
    <lineage>
        <taxon>Bacteria</taxon>
        <taxon>Bacillati</taxon>
        <taxon>Actinomycetota</taxon>
        <taxon>Actinomycetes</taxon>
        <taxon>Pseudonocardiales</taxon>
        <taxon>Pseudonocardiaceae</taxon>
        <taxon>Goodfellowiella</taxon>
    </lineage>
</organism>
<dbReference type="RefSeq" id="WP_253766653.1">
    <property type="nucleotide sequence ID" value="NZ_JAMTCK010000001.1"/>
</dbReference>
<keyword evidence="1" id="KW-0723">Serine/threonine-protein kinase</keyword>
<dbReference type="PANTHER" id="PTHR35526">
    <property type="entry name" value="ANTI-SIGMA-F FACTOR RSBW-RELATED"/>
    <property type="match status" value="1"/>
</dbReference>
<protein>
    <submittedName>
        <fullName evidence="3">Anti-sigma regulatory factor (Ser/Thr protein kinase)</fullName>
    </submittedName>
</protein>
<keyword evidence="4" id="KW-1185">Reference proteome</keyword>
<sequence>MTPPEPLELELPAEPVALRELRARLGGWLRTVGVADQAGRDLVLAMNEAATNAVEHAYAGAGTGVVRLRAALCADRWIQVDVIDHGHWRQPSGGLPDRGRGMLIMRGCVDDLGVSGTSSGTTVTLRVGPDALAPAPT</sequence>
<evidence type="ECO:0000256" key="1">
    <source>
        <dbReference type="ARBA" id="ARBA00022527"/>
    </source>
</evidence>
<comment type="caution">
    <text evidence="3">The sequence shown here is derived from an EMBL/GenBank/DDBJ whole genome shotgun (WGS) entry which is preliminary data.</text>
</comment>
<keyword evidence="1" id="KW-0808">Transferase</keyword>
<dbReference type="EMBL" id="JAMTCK010000001">
    <property type="protein sequence ID" value="MCP2163745.1"/>
    <property type="molecule type" value="Genomic_DNA"/>
</dbReference>
<keyword evidence="1" id="KW-0418">Kinase</keyword>
<name>A0AAE3KED7_9PSEU</name>
<dbReference type="Proteomes" id="UP001206128">
    <property type="component" value="Unassembled WGS sequence"/>
</dbReference>
<proteinExistence type="predicted"/>
<dbReference type="InterPro" id="IPR003594">
    <property type="entry name" value="HATPase_dom"/>
</dbReference>
<dbReference type="Pfam" id="PF13581">
    <property type="entry name" value="HATPase_c_2"/>
    <property type="match status" value="1"/>
</dbReference>
<dbReference type="InterPro" id="IPR050267">
    <property type="entry name" value="Anti-sigma-factor_SerPK"/>
</dbReference>
<reference evidence="3" key="1">
    <citation type="submission" date="2022-06" db="EMBL/GenBank/DDBJ databases">
        <title>Genomic Encyclopedia of Archaeal and Bacterial Type Strains, Phase II (KMG-II): from individual species to whole genera.</title>
        <authorList>
            <person name="Goeker M."/>
        </authorList>
    </citation>
    <scope>NUCLEOTIDE SEQUENCE</scope>
    <source>
        <strain evidence="3">DSM 43935</strain>
    </source>
</reference>
<dbReference type="PANTHER" id="PTHR35526:SF3">
    <property type="entry name" value="ANTI-SIGMA-F FACTOR RSBW"/>
    <property type="match status" value="1"/>
</dbReference>
<dbReference type="CDD" id="cd16936">
    <property type="entry name" value="HATPase_RsbW-like"/>
    <property type="match status" value="1"/>
</dbReference>
<evidence type="ECO:0000259" key="2">
    <source>
        <dbReference type="Pfam" id="PF13581"/>
    </source>
</evidence>
<dbReference type="GO" id="GO:0004674">
    <property type="term" value="F:protein serine/threonine kinase activity"/>
    <property type="evidence" value="ECO:0007669"/>
    <property type="project" value="UniProtKB-KW"/>
</dbReference>
<dbReference type="SUPFAM" id="SSF55874">
    <property type="entry name" value="ATPase domain of HSP90 chaperone/DNA topoisomerase II/histidine kinase"/>
    <property type="match status" value="1"/>
</dbReference>
<evidence type="ECO:0000313" key="3">
    <source>
        <dbReference type="EMBL" id="MCP2163745.1"/>
    </source>
</evidence>
<dbReference type="Gene3D" id="3.30.565.10">
    <property type="entry name" value="Histidine kinase-like ATPase, C-terminal domain"/>
    <property type="match status" value="1"/>
</dbReference>